<dbReference type="Pfam" id="PF00677">
    <property type="entry name" value="Lum_binding"/>
    <property type="match status" value="2"/>
</dbReference>
<feature type="domain" description="Lumazine-binding" evidence="10">
    <location>
        <begin position="1"/>
        <end position="93"/>
    </location>
</feature>
<dbReference type="Proteomes" id="UP000228979">
    <property type="component" value="Unassembled WGS sequence"/>
</dbReference>
<dbReference type="PROSITE" id="PS51177">
    <property type="entry name" value="LUMAZINE_BIND"/>
    <property type="match status" value="2"/>
</dbReference>
<evidence type="ECO:0000256" key="9">
    <source>
        <dbReference type="PROSITE-ProRule" id="PRU00524"/>
    </source>
</evidence>
<name>A0ABX4MGL4_9HYPH</name>
<evidence type="ECO:0000256" key="6">
    <source>
        <dbReference type="ARBA" id="ARBA00022619"/>
    </source>
</evidence>
<dbReference type="GO" id="GO:0004746">
    <property type="term" value="F:riboflavin synthase activity"/>
    <property type="evidence" value="ECO:0007669"/>
    <property type="project" value="UniProtKB-EC"/>
</dbReference>
<evidence type="ECO:0000256" key="3">
    <source>
        <dbReference type="ARBA" id="ARBA00004887"/>
    </source>
</evidence>
<comment type="function">
    <text evidence="2">Catalyzes the dismutation of two molecules of 6,7-dimethyl-8-ribityllumazine, resulting in the formation of riboflavin and 5-amino-6-(D-ribitylamino)uracil.</text>
</comment>
<organism evidence="11 12">
    <name type="scientific">Candidatus Hodgkinia cicadicola</name>
    <dbReference type="NCBI Taxonomy" id="573658"/>
    <lineage>
        <taxon>Bacteria</taxon>
        <taxon>Pseudomonadati</taxon>
        <taxon>Pseudomonadota</taxon>
        <taxon>Alphaproteobacteria</taxon>
        <taxon>Hyphomicrobiales</taxon>
        <taxon>Candidatus Hodgkinia</taxon>
    </lineage>
</organism>
<gene>
    <name evidence="11" type="primary">ribC</name>
    <name evidence="11" type="ORF">trycra_109</name>
</gene>
<dbReference type="PANTHER" id="PTHR21098">
    <property type="entry name" value="RIBOFLAVIN SYNTHASE ALPHA CHAIN"/>
    <property type="match status" value="1"/>
</dbReference>
<evidence type="ECO:0000313" key="12">
    <source>
        <dbReference type="Proteomes" id="UP000228979"/>
    </source>
</evidence>
<dbReference type="EC" id="2.5.1.9" evidence="4"/>
<sequence>MFTGTTRARGMIVDALPLSGGIRFGIMSNLKLKIGDSISCSGVCMTVIFVNLFYFEVEAWSESLCLSGLVELQRFDMVNLEEPITLNTPLHGNITNGHSKSVVVVKDTHVYGDSVVLVIECPKWISDGISSPSTISLDGVSLTITRSGERFFEILLIRYTLLNTTLRYFNNKCWFCLE</sequence>
<dbReference type="InterPro" id="IPR017938">
    <property type="entry name" value="Riboflavin_synthase-like_b-brl"/>
</dbReference>
<protein>
    <recommendedName>
        <fullName evidence="5">Riboflavin synthase</fullName>
        <ecNumber evidence="4">2.5.1.9</ecNumber>
    </recommendedName>
</protein>
<evidence type="ECO:0000256" key="8">
    <source>
        <dbReference type="ARBA" id="ARBA00022737"/>
    </source>
</evidence>
<comment type="caution">
    <text evidence="11">The sequence shown here is derived from an EMBL/GenBank/DDBJ whole genome shotgun (WGS) entry which is preliminary data.</text>
</comment>
<dbReference type="InterPro" id="IPR023366">
    <property type="entry name" value="ATP_synth_asu-like_sf"/>
</dbReference>
<feature type="domain" description="Lumazine-binding" evidence="10">
    <location>
        <begin position="94"/>
        <end position="178"/>
    </location>
</feature>
<dbReference type="SUPFAM" id="SSF63380">
    <property type="entry name" value="Riboflavin synthase domain-like"/>
    <property type="match status" value="2"/>
</dbReference>
<keyword evidence="7 11" id="KW-0808">Transferase</keyword>
<evidence type="ECO:0000256" key="5">
    <source>
        <dbReference type="ARBA" id="ARBA00013950"/>
    </source>
</evidence>
<evidence type="ECO:0000256" key="2">
    <source>
        <dbReference type="ARBA" id="ARBA00002803"/>
    </source>
</evidence>
<reference evidence="11" key="1">
    <citation type="submission" date="2017-09" db="EMBL/GenBank/DDBJ databases">
        <authorList>
            <person name="Campbell M.A."/>
            <person name="Lukasik P."/>
            <person name="Simon C."/>
            <person name="McCutcheon J.P."/>
        </authorList>
    </citation>
    <scope>NUCLEOTIDE SEQUENCE [LARGE SCALE GENOMIC DNA]</scope>
    <source>
        <strain evidence="11">TRYCRA</strain>
    </source>
</reference>
<dbReference type="EMBL" id="NXGP01000058">
    <property type="protein sequence ID" value="PIM95728.1"/>
    <property type="molecule type" value="Genomic_DNA"/>
</dbReference>
<dbReference type="PIRSF" id="PIRSF000498">
    <property type="entry name" value="Riboflavin_syn_A"/>
    <property type="match status" value="1"/>
</dbReference>
<comment type="catalytic activity">
    <reaction evidence="1">
        <text>2 6,7-dimethyl-8-(1-D-ribityl)lumazine + H(+) = 5-amino-6-(D-ribitylamino)uracil + riboflavin</text>
        <dbReference type="Rhea" id="RHEA:20772"/>
        <dbReference type="ChEBI" id="CHEBI:15378"/>
        <dbReference type="ChEBI" id="CHEBI:15934"/>
        <dbReference type="ChEBI" id="CHEBI:57986"/>
        <dbReference type="ChEBI" id="CHEBI:58201"/>
        <dbReference type="EC" id="2.5.1.9"/>
    </reaction>
</comment>
<evidence type="ECO:0000256" key="4">
    <source>
        <dbReference type="ARBA" id="ARBA00012827"/>
    </source>
</evidence>
<evidence type="ECO:0000313" key="11">
    <source>
        <dbReference type="EMBL" id="PIM95728.1"/>
    </source>
</evidence>
<dbReference type="InterPro" id="IPR001783">
    <property type="entry name" value="Lumazine-bd"/>
</dbReference>
<evidence type="ECO:0000256" key="1">
    <source>
        <dbReference type="ARBA" id="ARBA00000968"/>
    </source>
</evidence>
<feature type="repeat" description="Lumazine-binding" evidence="9">
    <location>
        <begin position="1"/>
        <end position="93"/>
    </location>
</feature>
<dbReference type="InterPro" id="IPR026017">
    <property type="entry name" value="Lumazine-bd_dom"/>
</dbReference>
<proteinExistence type="predicted"/>
<comment type="pathway">
    <text evidence="3">Cofactor biosynthesis; riboflavin biosynthesis; riboflavin from 2-hydroxy-3-oxobutyl phosphate and 5-amino-6-(D-ribitylamino)uracil: step 2/2.</text>
</comment>
<keyword evidence="12" id="KW-1185">Reference proteome</keyword>
<keyword evidence="8" id="KW-0677">Repeat</keyword>
<dbReference type="Gene3D" id="2.40.30.20">
    <property type="match status" value="2"/>
</dbReference>
<keyword evidence="6" id="KW-0686">Riboflavin biosynthesis</keyword>
<feature type="repeat" description="Lumazine-binding" evidence="9">
    <location>
        <begin position="94"/>
        <end position="178"/>
    </location>
</feature>
<evidence type="ECO:0000256" key="7">
    <source>
        <dbReference type="ARBA" id="ARBA00022679"/>
    </source>
</evidence>
<dbReference type="PANTHER" id="PTHR21098:SF12">
    <property type="entry name" value="RIBOFLAVIN SYNTHASE"/>
    <property type="match status" value="1"/>
</dbReference>
<evidence type="ECO:0000259" key="10">
    <source>
        <dbReference type="PROSITE" id="PS51177"/>
    </source>
</evidence>
<accession>A0ABX4MGL4</accession>